<feature type="repeat" description="TNFR-Cys" evidence="7">
    <location>
        <begin position="314"/>
        <end position="352"/>
    </location>
</feature>
<keyword evidence="5" id="KW-0675">Receptor</keyword>
<keyword evidence="9" id="KW-1133">Transmembrane helix</keyword>
<feature type="disulfide bond" evidence="7">
    <location>
        <begin position="334"/>
        <end position="352"/>
    </location>
</feature>
<feature type="disulfide bond" evidence="7">
    <location>
        <begin position="355"/>
        <end position="370"/>
    </location>
</feature>
<evidence type="ECO:0000256" key="1">
    <source>
        <dbReference type="ARBA" id="ARBA00004370"/>
    </source>
</evidence>
<sequence length="635" mass="68813">RQDALRVVSPPTPGFPLSSGSYLDGMFSGGGCPGIHNHPQHRGKAKGKVDAWKSQSGIAERSTATSREFDIVCSPCQPGFYSSGSGSECRPCRQCPPGKHERRKCKPHHNTRCSSCGKGKFSSDGKKCHRCSVCPAGTEQRRACTKTKDTRCEDCPSGYFSPGGGVPCKPCSTCNGSQELLVECTSSTDTACYPCFDGFFFDNSTSECRKCSQCPDGTVTKQQCSRTSDTVCSPCPPRTFSSRAGNVCLNCSSCPRGSIVRLACSLSEDTRCQKCQRGSFASQNQKSCVRCSYCPAGSETKRRCTTKRDTTCSKCSSGFHSPGYGFSCRVCSLCPPGMYVKRACKRSRDTVCQPCSEGTYTDTWSSRPSCPRCGTCSYPQATLRPCTIHSDVECGSCIKGYFVDRVTGRCQKCSYCYPDKPGLTVQEYGCRSEPEDWQCRPLTYTNLSAVLLTHPPTPPPREDPTTSTDTAVLHGSRQNLDAGEDSEPSESAQFAVLIVPALIGVTLLSVLLGFFVHWQLQRKRRHNGDIAGKLPSGTHDSSAVTVVTWMNRLEMTPHCTSEARHSWPKKTATDAGDGLDSLETTASSGVLQNPGCVRKLEQRVSDSGRGLYAKRSLEGSVNEAGPDSLPHNEFV</sequence>
<feature type="repeat" description="TNFR-Cys" evidence="7">
    <location>
        <begin position="194"/>
        <end position="232"/>
    </location>
</feature>
<feature type="repeat" description="TNFR-Cys" evidence="7">
    <location>
        <begin position="274"/>
        <end position="312"/>
    </location>
</feature>
<proteinExistence type="predicted"/>
<dbReference type="AlphaFoldDB" id="A0ABD0KIT9"/>
<feature type="disulfide bond" evidence="7">
    <location>
        <begin position="174"/>
        <end position="192"/>
    </location>
</feature>
<evidence type="ECO:0000256" key="3">
    <source>
        <dbReference type="ARBA" id="ARBA00023136"/>
    </source>
</evidence>
<keyword evidence="6" id="KW-0325">Glycoprotein</keyword>
<dbReference type="SUPFAM" id="SSF57184">
    <property type="entry name" value="Growth factor receptor domain"/>
    <property type="match status" value="1"/>
</dbReference>
<dbReference type="Pfam" id="PF00020">
    <property type="entry name" value="TNFR_c6"/>
    <property type="match status" value="8"/>
</dbReference>
<feature type="disulfide bond" evidence="7">
    <location>
        <begin position="251"/>
        <end position="264"/>
    </location>
</feature>
<dbReference type="PANTHER" id="PTHR46330:SF6">
    <property type="entry name" value="HEMATOPOIETIC DEATH RECEPTOR-RELATED"/>
    <property type="match status" value="1"/>
</dbReference>
<keyword evidence="12" id="KW-1185">Reference proteome</keyword>
<evidence type="ECO:0000256" key="8">
    <source>
        <dbReference type="SAM" id="MobiDB-lite"/>
    </source>
</evidence>
<dbReference type="Proteomes" id="UP001519460">
    <property type="component" value="Unassembled WGS sequence"/>
</dbReference>
<dbReference type="PROSITE" id="PS50050">
    <property type="entry name" value="TNFR_NGFR_2"/>
    <property type="match status" value="8"/>
</dbReference>
<dbReference type="InterPro" id="IPR001368">
    <property type="entry name" value="TNFR/NGFR_Cys_rich_reg"/>
</dbReference>
<feature type="disulfide bond" evidence="7">
    <location>
        <begin position="254"/>
        <end position="272"/>
    </location>
</feature>
<feature type="disulfide bond" evidence="7">
    <location>
        <begin position="331"/>
        <end position="344"/>
    </location>
</feature>
<feature type="non-terminal residue" evidence="11">
    <location>
        <position position="1"/>
    </location>
</feature>
<feature type="disulfide bond" evidence="7">
    <location>
        <begin position="376"/>
        <end position="394"/>
    </location>
</feature>
<evidence type="ECO:0000256" key="5">
    <source>
        <dbReference type="ARBA" id="ARBA00023170"/>
    </source>
</evidence>
<feature type="repeat" description="TNFR-Cys" evidence="7">
    <location>
        <begin position="234"/>
        <end position="272"/>
    </location>
</feature>
<feature type="repeat" description="TNFR-Cys" evidence="7">
    <location>
        <begin position="115"/>
        <end position="152"/>
    </location>
</feature>
<feature type="disulfide bond" evidence="7">
    <location>
        <begin position="211"/>
        <end position="224"/>
    </location>
</feature>
<keyword evidence="2" id="KW-0677">Repeat</keyword>
<evidence type="ECO:0000259" key="10">
    <source>
        <dbReference type="PROSITE" id="PS50050"/>
    </source>
</evidence>
<feature type="disulfide bond" evidence="7">
    <location>
        <begin position="92"/>
        <end position="105"/>
    </location>
</feature>
<evidence type="ECO:0000256" key="9">
    <source>
        <dbReference type="SAM" id="Phobius"/>
    </source>
</evidence>
<dbReference type="InterPro" id="IPR009030">
    <property type="entry name" value="Growth_fac_rcpt_cys_sf"/>
</dbReference>
<comment type="caution">
    <text evidence="7">Lacks conserved residue(s) required for the propagation of feature annotation.</text>
</comment>
<dbReference type="Gene3D" id="2.10.50.10">
    <property type="entry name" value="Tumor Necrosis Factor Receptor, subunit A, domain 2"/>
    <property type="match status" value="8"/>
</dbReference>
<feature type="disulfide bond" evidence="7">
    <location>
        <begin position="373"/>
        <end position="386"/>
    </location>
</feature>
<dbReference type="GO" id="GO:0016020">
    <property type="term" value="C:membrane"/>
    <property type="evidence" value="ECO:0007669"/>
    <property type="project" value="UniProtKB-SubCell"/>
</dbReference>
<dbReference type="PANTHER" id="PTHR46330">
    <property type="entry name" value="TUMOR NECROSIS FACTOR RECEPTOR SUPERFAMILY MEMBER 10B"/>
    <property type="match status" value="1"/>
</dbReference>
<feature type="domain" description="TNFR-Cys" evidence="10">
    <location>
        <begin position="75"/>
        <end position="113"/>
    </location>
</feature>
<feature type="region of interest" description="Disordered" evidence="8">
    <location>
        <begin position="560"/>
        <end position="587"/>
    </location>
</feature>
<protein>
    <recommendedName>
        <fullName evidence="10">TNFR-Cys domain-containing protein</fullName>
    </recommendedName>
</protein>
<feature type="domain" description="TNFR-Cys" evidence="10">
    <location>
        <begin position="354"/>
        <end position="394"/>
    </location>
</feature>
<keyword evidence="9" id="KW-0812">Transmembrane</keyword>
<dbReference type="PROSITE" id="PS00652">
    <property type="entry name" value="TNFR_NGFR_1"/>
    <property type="match status" value="4"/>
</dbReference>
<feature type="repeat" description="TNFR-Cys" evidence="7">
    <location>
        <begin position="354"/>
        <end position="394"/>
    </location>
</feature>
<evidence type="ECO:0000313" key="11">
    <source>
        <dbReference type="EMBL" id="KAK7486950.1"/>
    </source>
</evidence>
<feature type="domain" description="TNFR-Cys" evidence="10">
    <location>
        <begin position="274"/>
        <end position="312"/>
    </location>
</feature>
<keyword evidence="3 9" id="KW-0472">Membrane</keyword>
<dbReference type="SMART" id="SM00208">
    <property type="entry name" value="TNFR"/>
    <property type="match status" value="8"/>
</dbReference>
<dbReference type="EMBL" id="JACVVK020000171">
    <property type="protein sequence ID" value="KAK7486950.1"/>
    <property type="molecule type" value="Genomic_DNA"/>
</dbReference>
<feature type="disulfide bond" evidence="7">
    <location>
        <begin position="95"/>
        <end position="113"/>
    </location>
</feature>
<feature type="disulfide bond" evidence="7">
    <location>
        <begin position="171"/>
        <end position="184"/>
    </location>
</feature>
<feature type="disulfide bond" evidence="7">
    <location>
        <begin position="294"/>
        <end position="312"/>
    </location>
</feature>
<feature type="disulfide bond" evidence="7">
    <location>
        <begin position="291"/>
        <end position="304"/>
    </location>
</feature>
<comment type="subcellular location">
    <subcellularLocation>
        <location evidence="1">Membrane</location>
    </subcellularLocation>
</comment>
<evidence type="ECO:0000256" key="4">
    <source>
        <dbReference type="ARBA" id="ARBA00023157"/>
    </source>
</evidence>
<evidence type="ECO:0000313" key="12">
    <source>
        <dbReference type="Proteomes" id="UP001519460"/>
    </source>
</evidence>
<name>A0ABD0KIT9_9CAEN</name>
<accession>A0ABD0KIT9</accession>
<reference evidence="11 12" key="1">
    <citation type="journal article" date="2023" name="Sci. Data">
        <title>Genome assembly of the Korean intertidal mud-creeper Batillaria attramentaria.</title>
        <authorList>
            <person name="Patra A.K."/>
            <person name="Ho P.T."/>
            <person name="Jun S."/>
            <person name="Lee S.J."/>
            <person name="Kim Y."/>
            <person name="Won Y.J."/>
        </authorList>
    </citation>
    <scope>NUCLEOTIDE SEQUENCE [LARGE SCALE GENOMIC DNA]</scope>
    <source>
        <strain evidence="11">Wonlab-2016</strain>
    </source>
</reference>
<organism evidence="11 12">
    <name type="scientific">Batillaria attramentaria</name>
    <dbReference type="NCBI Taxonomy" id="370345"/>
    <lineage>
        <taxon>Eukaryota</taxon>
        <taxon>Metazoa</taxon>
        <taxon>Spiralia</taxon>
        <taxon>Lophotrochozoa</taxon>
        <taxon>Mollusca</taxon>
        <taxon>Gastropoda</taxon>
        <taxon>Caenogastropoda</taxon>
        <taxon>Sorbeoconcha</taxon>
        <taxon>Cerithioidea</taxon>
        <taxon>Batillariidae</taxon>
        <taxon>Batillaria</taxon>
    </lineage>
</organism>
<feature type="disulfide bond" evidence="7">
    <location>
        <begin position="134"/>
        <end position="152"/>
    </location>
</feature>
<dbReference type="InterPro" id="IPR052491">
    <property type="entry name" value="TNFRSF10"/>
</dbReference>
<feature type="domain" description="TNFR-Cys" evidence="10">
    <location>
        <begin position="194"/>
        <end position="232"/>
    </location>
</feature>
<feature type="repeat" description="TNFR-Cys" evidence="7">
    <location>
        <begin position="75"/>
        <end position="113"/>
    </location>
</feature>
<feature type="domain" description="TNFR-Cys" evidence="10">
    <location>
        <begin position="154"/>
        <end position="192"/>
    </location>
</feature>
<feature type="domain" description="TNFR-Cys" evidence="10">
    <location>
        <begin position="314"/>
        <end position="352"/>
    </location>
</feature>
<evidence type="ECO:0000256" key="2">
    <source>
        <dbReference type="ARBA" id="ARBA00022737"/>
    </source>
</evidence>
<feature type="domain" description="TNFR-Cys" evidence="10">
    <location>
        <begin position="115"/>
        <end position="152"/>
    </location>
</feature>
<evidence type="ECO:0000256" key="7">
    <source>
        <dbReference type="PROSITE-ProRule" id="PRU00206"/>
    </source>
</evidence>
<gene>
    <name evidence="11" type="ORF">BaRGS_00021766</name>
</gene>
<feature type="disulfide bond" evidence="7">
    <location>
        <begin position="131"/>
        <end position="144"/>
    </location>
</feature>
<feature type="domain" description="TNFR-Cys" evidence="10">
    <location>
        <begin position="234"/>
        <end position="272"/>
    </location>
</feature>
<evidence type="ECO:0000256" key="6">
    <source>
        <dbReference type="ARBA" id="ARBA00023180"/>
    </source>
</evidence>
<keyword evidence="4 7" id="KW-1015">Disulfide bond</keyword>
<dbReference type="SUPFAM" id="SSF57586">
    <property type="entry name" value="TNF receptor-like"/>
    <property type="match status" value="5"/>
</dbReference>
<feature type="transmembrane region" description="Helical" evidence="9">
    <location>
        <begin position="494"/>
        <end position="516"/>
    </location>
</feature>
<feature type="repeat" description="TNFR-Cys" evidence="7">
    <location>
        <begin position="154"/>
        <end position="192"/>
    </location>
</feature>
<comment type="caution">
    <text evidence="11">The sequence shown here is derived from an EMBL/GenBank/DDBJ whole genome shotgun (WGS) entry which is preliminary data.</text>
</comment>
<feature type="disulfide bond" evidence="7">
    <location>
        <begin position="214"/>
        <end position="232"/>
    </location>
</feature>